<dbReference type="PANTHER" id="PTHR36836">
    <property type="entry name" value="COLANIC ACID BIOSYNTHESIS PROTEIN WCAK"/>
    <property type="match status" value="1"/>
</dbReference>
<organism evidence="2 3">
    <name type="scientific">Clostridium frigoris</name>
    <dbReference type="NCBI Taxonomy" id="205327"/>
    <lineage>
        <taxon>Bacteria</taxon>
        <taxon>Bacillati</taxon>
        <taxon>Bacillota</taxon>
        <taxon>Clostridia</taxon>
        <taxon>Eubacteriales</taxon>
        <taxon>Clostridiaceae</taxon>
        <taxon>Clostridium</taxon>
    </lineage>
</organism>
<evidence type="ECO:0000259" key="1">
    <source>
        <dbReference type="Pfam" id="PF04230"/>
    </source>
</evidence>
<dbReference type="Proteomes" id="UP000776252">
    <property type="component" value="Unassembled WGS sequence"/>
</dbReference>
<protein>
    <submittedName>
        <fullName evidence="2">Polysaccharide pyruvyl transferase family protein</fullName>
    </submittedName>
</protein>
<dbReference type="EMBL" id="JAHLDV010000015">
    <property type="protein sequence ID" value="MBU3159858.1"/>
    <property type="molecule type" value="Genomic_DNA"/>
</dbReference>
<keyword evidence="3" id="KW-1185">Reference proteome</keyword>
<keyword evidence="2" id="KW-0808">Transferase</keyword>
<dbReference type="Pfam" id="PF04230">
    <property type="entry name" value="PS_pyruv_trans"/>
    <property type="match status" value="1"/>
</dbReference>
<accession>A0ABS6BSF3</accession>
<reference evidence="2 3" key="1">
    <citation type="submission" date="2021-06" db="EMBL/GenBank/DDBJ databases">
        <title>Clostridia strains as spoilage organisms.</title>
        <authorList>
            <person name="Wambui J."/>
            <person name="Stephan R."/>
            <person name="Stevens M.J.A."/>
        </authorList>
    </citation>
    <scope>NUCLEOTIDE SEQUENCE [LARGE SCALE GENOMIC DNA]</scope>
    <source>
        <strain evidence="2 3">DSM 14204</strain>
    </source>
</reference>
<feature type="domain" description="Polysaccharide pyruvyl transferase" evidence="1">
    <location>
        <begin position="25"/>
        <end position="331"/>
    </location>
</feature>
<comment type="caution">
    <text evidence="2">The sequence shown here is derived from an EMBL/GenBank/DDBJ whole genome shotgun (WGS) entry which is preliminary data.</text>
</comment>
<gene>
    <name evidence="2" type="ORF">KPL37_08850</name>
</gene>
<name>A0ABS6BSF3_9CLOT</name>
<sequence>MNTEYRRKIMKEKIFLLYANGSSENHGCEAIRRSLIDILSLDKENAVITTTSISTEQKYKLTDLVENFEFEYDRKLGSVFIFLNKVTNKLIGKKFILGKYKFGEFIEYITKTKIAISSGGDNYCYGYNDWLVKQNQIALDKGCKLVLYGCSMDKRSLGIEEVVKDLKQFSLIIVRESLSYDNLVTAGIVKNIKLYPDPAFALNFNNLKISSEFSNNNTIGINISPMIINNEQKKGICLLNYKTLIKHIIVKTKMQIALIPHVVWNTNDDRKPLRELYNEFKDTGRVVFIEDHNCMELKGYISRCRMFVGARTHATIAAYSTCVPTLVVGYSVKAKGIAKDIFGTYENYVIPVQAFTNEDNLTKSFQWIFDHENEIRTHLQEFMPSYIEKAWQAGEEVKKLIES</sequence>
<proteinExistence type="predicted"/>
<dbReference type="InterPro" id="IPR007345">
    <property type="entry name" value="Polysacch_pyruvyl_Trfase"/>
</dbReference>
<dbReference type="GO" id="GO:0016740">
    <property type="term" value="F:transferase activity"/>
    <property type="evidence" value="ECO:0007669"/>
    <property type="project" value="UniProtKB-KW"/>
</dbReference>
<evidence type="ECO:0000313" key="3">
    <source>
        <dbReference type="Proteomes" id="UP000776252"/>
    </source>
</evidence>
<dbReference type="PANTHER" id="PTHR36836:SF1">
    <property type="entry name" value="COLANIC ACID BIOSYNTHESIS PROTEIN WCAK"/>
    <property type="match status" value="1"/>
</dbReference>
<evidence type="ECO:0000313" key="2">
    <source>
        <dbReference type="EMBL" id="MBU3159858.1"/>
    </source>
</evidence>